<dbReference type="EMBL" id="CALNXI010004413">
    <property type="protein sequence ID" value="CAH3195760.1"/>
    <property type="molecule type" value="Genomic_DNA"/>
</dbReference>
<feature type="non-terminal residue" evidence="1">
    <location>
        <position position="1"/>
    </location>
</feature>
<protein>
    <submittedName>
        <fullName evidence="1">Uncharacterized protein</fullName>
    </submittedName>
</protein>
<keyword evidence="2" id="KW-1185">Reference proteome</keyword>
<reference evidence="1 2" key="1">
    <citation type="submission" date="2022-05" db="EMBL/GenBank/DDBJ databases">
        <authorList>
            <consortium name="Genoscope - CEA"/>
            <person name="William W."/>
        </authorList>
    </citation>
    <scope>NUCLEOTIDE SEQUENCE [LARGE SCALE GENOMIC DNA]</scope>
</reference>
<feature type="non-terminal residue" evidence="1">
    <location>
        <position position="94"/>
    </location>
</feature>
<accession>A0ABN8SX87</accession>
<evidence type="ECO:0000313" key="2">
    <source>
        <dbReference type="Proteomes" id="UP001159427"/>
    </source>
</evidence>
<sequence>DWGNYRNLRNRINNKNSLKVFKSLNGLVPEYLTSKFIKRNESNYSLRDTVNKLVVPFPRTNYMKNSFSYSGATLWNSLPCNIRESGSLNQFKRL</sequence>
<organism evidence="1 2">
    <name type="scientific">Porites evermanni</name>
    <dbReference type="NCBI Taxonomy" id="104178"/>
    <lineage>
        <taxon>Eukaryota</taxon>
        <taxon>Metazoa</taxon>
        <taxon>Cnidaria</taxon>
        <taxon>Anthozoa</taxon>
        <taxon>Hexacorallia</taxon>
        <taxon>Scleractinia</taxon>
        <taxon>Fungiina</taxon>
        <taxon>Poritidae</taxon>
        <taxon>Porites</taxon>
    </lineage>
</organism>
<comment type="caution">
    <text evidence="1">The sequence shown here is derived from an EMBL/GenBank/DDBJ whole genome shotgun (WGS) entry which is preliminary data.</text>
</comment>
<gene>
    <name evidence="1" type="ORF">PEVE_00031046</name>
</gene>
<proteinExistence type="predicted"/>
<name>A0ABN8SX87_9CNID</name>
<dbReference type="Proteomes" id="UP001159427">
    <property type="component" value="Unassembled WGS sequence"/>
</dbReference>
<evidence type="ECO:0000313" key="1">
    <source>
        <dbReference type="EMBL" id="CAH3195760.1"/>
    </source>
</evidence>